<keyword evidence="1" id="KW-0489">Methyltransferase</keyword>
<reference evidence="3 4" key="1">
    <citation type="journal article" date="2012" name="ISME J.">
        <title>Genomic insights to SAR86, an abundant and uncultivated marine bacterial lineage.</title>
        <authorList>
            <person name="Dupont C.L."/>
            <person name="Rusch D.B."/>
            <person name="Yooseph S."/>
            <person name="Lombardo M.J."/>
            <person name="Richter R.A."/>
            <person name="Valas R."/>
            <person name="Novotny M."/>
            <person name="Yee-Greenbaum J."/>
            <person name="Selengut J.D."/>
            <person name="Haft D.H."/>
            <person name="Halpern A.L."/>
            <person name="Lasken R.S."/>
            <person name="Nealson K."/>
            <person name="Friedman R."/>
            <person name="Venter J.C."/>
        </authorList>
    </citation>
    <scope>NUCLEOTIDE SEQUENCE [LARGE SCALE GENOMIC DNA]</scope>
</reference>
<dbReference type="GO" id="GO:0071770">
    <property type="term" value="P:DIM/DIP cell wall layer assembly"/>
    <property type="evidence" value="ECO:0007669"/>
    <property type="project" value="TreeGrafter"/>
</dbReference>
<gene>
    <name evidence="3" type="ORF">NT02SARS_0642</name>
</gene>
<evidence type="ECO:0000313" key="3">
    <source>
        <dbReference type="EMBL" id="EJP73742.1"/>
    </source>
</evidence>
<dbReference type="InterPro" id="IPR029063">
    <property type="entry name" value="SAM-dependent_MTases_sf"/>
</dbReference>
<dbReference type="HOGENOM" id="CLU_090900_0_0_6"/>
<name>J4V5M3_9GAMM</name>
<evidence type="ECO:0000313" key="4">
    <source>
        <dbReference type="Proteomes" id="UP000010116"/>
    </source>
</evidence>
<dbReference type="GO" id="GO:0008168">
    <property type="term" value="F:methyltransferase activity"/>
    <property type="evidence" value="ECO:0007669"/>
    <property type="project" value="UniProtKB-KW"/>
</dbReference>
<accession>J4V5M3</accession>
<evidence type="ECO:0000256" key="1">
    <source>
        <dbReference type="ARBA" id="ARBA00022603"/>
    </source>
</evidence>
<protein>
    <submittedName>
        <fullName evidence="3">Secreted protein</fullName>
    </submittedName>
</protein>
<keyword evidence="2" id="KW-0808">Transferase</keyword>
<dbReference type="AlphaFoldDB" id="J4V5M3"/>
<dbReference type="GO" id="GO:0032259">
    <property type="term" value="P:methylation"/>
    <property type="evidence" value="ECO:0007669"/>
    <property type="project" value="UniProtKB-KW"/>
</dbReference>
<dbReference type="Pfam" id="PF13578">
    <property type="entry name" value="Methyltransf_24"/>
    <property type="match status" value="1"/>
</dbReference>
<dbReference type="SUPFAM" id="SSF53335">
    <property type="entry name" value="S-adenosyl-L-methionine-dependent methyltransferases"/>
    <property type="match status" value="1"/>
</dbReference>
<dbReference type="Gene3D" id="3.40.50.150">
    <property type="entry name" value="Vaccinia Virus protein VP39"/>
    <property type="match status" value="1"/>
</dbReference>
<evidence type="ECO:0000256" key="2">
    <source>
        <dbReference type="ARBA" id="ARBA00022679"/>
    </source>
</evidence>
<proteinExistence type="predicted"/>
<organism evidence="3 4">
    <name type="scientific">SAR86 cluster bacterium SAR86B</name>
    <dbReference type="NCBI Taxonomy" id="1123867"/>
    <lineage>
        <taxon>Bacteria</taxon>
        <taxon>Pseudomonadati</taxon>
        <taxon>Pseudomonadota</taxon>
        <taxon>Gammaproteobacteria</taxon>
        <taxon>SAR86 cluster</taxon>
    </lineage>
</organism>
<sequence length="199" mass="22548">MIDDIKKLKGFMPHHEGLALLKWSETFSKYGPIIEIGTYCGKSSAYLAYGAIKNTQVVYTIDHHSGSEEHQINEEYFDEEVYDKRNKRIDTFPIFKMNMEKLGIENVIPVVAKSELVSRSWQADAGLIFIDGGHSMESALNDYHGWKNKIHSDGALVIHDIFDDPKDGGQAPNTIYKKALAEGFELYERIDTTVCLTKV</sequence>
<dbReference type="Proteomes" id="UP000010116">
    <property type="component" value="Unassembled WGS sequence"/>
</dbReference>
<dbReference type="PANTHER" id="PTHR40048">
    <property type="entry name" value="RHAMNOSYL O-METHYLTRANSFERASE"/>
    <property type="match status" value="1"/>
</dbReference>
<dbReference type="PANTHER" id="PTHR40048:SF1">
    <property type="entry name" value="RHAMNOSYL O-METHYLTRANSFERASE"/>
    <property type="match status" value="1"/>
</dbReference>
<dbReference type="EMBL" id="JH611164">
    <property type="protein sequence ID" value="EJP73742.1"/>
    <property type="molecule type" value="Genomic_DNA"/>
</dbReference>
<dbReference type="GO" id="GO:0005886">
    <property type="term" value="C:plasma membrane"/>
    <property type="evidence" value="ECO:0007669"/>
    <property type="project" value="TreeGrafter"/>
</dbReference>